<dbReference type="EMBL" id="JAHUZD010000058">
    <property type="protein sequence ID" value="KAI3405202.2"/>
    <property type="molecule type" value="Genomic_DNA"/>
</dbReference>
<dbReference type="GeneID" id="73379596"/>
<protein>
    <recommendedName>
        <fullName evidence="3">AMP-dependent synthetase/ligase domain-containing protein</fullName>
    </recommendedName>
</protein>
<dbReference type="SUPFAM" id="SSF56801">
    <property type="entry name" value="Acetyl-CoA synthetase-like"/>
    <property type="match status" value="1"/>
</dbReference>
<keyword evidence="2" id="KW-0067">ATP-binding</keyword>
<keyword evidence="5" id="KW-1185">Reference proteome</keyword>
<evidence type="ECO:0000313" key="5">
    <source>
        <dbReference type="Proteomes" id="UP001202479"/>
    </source>
</evidence>
<dbReference type="Gene3D" id="3.40.50.12780">
    <property type="entry name" value="N-terminal domain of ligase-like"/>
    <property type="match status" value="1"/>
</dbReference>
<dbReference type="GO" id="GO:0016020">
    <property type="term" value="C:membrane"/>
    <property type="evidence" value="ECO:0007669"/>
    <property type="project" value="TreeGrafter"/>
</dbReference>
<evidence type="ECO:0000259" key="3">
    <source>
        <dbReference type="Pfam" id="PF00501"/>
    </source>
</evidence>
<dbReference type="InterPro" id="IPR042099">
    <property type="entry name" value="ANL_N_sf"/>
</dbReference>
<dbReference type="PANTHER" id="PTHR43272:SF33">
    <property type="entry name" value="AMP-BINDING DOMAIN-CONTAINING PROTEIN-RELATED"/>
    <property type="match status" value="1"/>
</dbReference>
<keyword evidence="1" id="KW-0547">Nucleotide-binding</keyword>
<dbReference type="PANTHER" id="PTHR43272">
    <property type="entry name" value="LONG-CHAIN-FATTY-ACID--COA LIGASE"/>
    <property type="match status" value="1"/>
</dbReference>
<dbReference type="Proteomes" id="UP001202479">
    <property type="component" value="Unassembled WGS sequence"/>
</dbReference>
<reference evidence="4" key="1">
    <citation type="journal article" date="2022" name="DNA Res.">
        <title>Genome analysis of five recently described species of the CUG-Ser clade uncovers Candida theae as a new hybrid lineage with pathogenic potential in the Candida parapsilosis species complex.</title>
        <authorList>
            <person name="Mixao V."/>
            <person name="Del Olmo V."/>
            <person name="Hegedusova E."/>
            <person name="Saus E."/>
            <person name="Pryszcz L."/>
            <person name="Cillingova A."/>
            <person name="Nosek J."/>
            <person name="Gabaldon T."/>
        </authorList>
    </citation>
    <scope>NUCLEOTIDE SEQUENCE</scope>
    <source>
        <strain evidence="4">CBS 10844</strain>
    </source>
</reference>
<evidence type="ECO:0000256" key="2">
    <source>
        <dbReference type="ARBA" id="ARBA00022840"/>
    </source>
</evidence>
<dbReference type="GO" id="GO:0004467">
    <property type="term" value="F:long-chain fatty acid-CoA ligase activity"/>
    <property type="evidence" value="ECO:0007669"/>
    <property type="project" value="TreeGrafter"/>
</dbReference>
<evidence type="ECO:0000313" key="4">
    <source>
        <dbReference type="EMBL" id="KAI3405202.2"/>
    </source>
</evidence>
<proteinExistence type="predicted"/>
<accession>A0AAI9SY03</accession>
<dbReference type="AlphaFoldDB" id="A0AAI9SY03"/>
<gene>
    <name evidence="4" type="ORF">KGF56_001979</name>
</gene>
<dbReference type="GO" id="GO:0005524">
    <property type="term" value="F:ATP binding"/>
    <property type="evidence" value="ECO:0007669"/>
    <property type="project" value="UniProtKB-KW"/>
</dbReference>
<dbReference type="RefSeq" id="XP_049180947.1">
    <property type="nucleotide sequence ID" value="XM_049323157.1"/>
</dbReference>
<dbReference type="Pfam" id="PF00501">
    <property type="entry name" value="AMP-binding"/>
    <property type="match status" value="1"/>
</dbReference>
<organism evidence="4 5">
    <name type="scientific">Candida oxycetoniae</name>
    <dbReference type="NCBI Taxonomy" id="497107"/>
    <lineage>
        <taxon>Eukaryota</taxon>
        <taxon>Fungi</taxon>
        <taxon>Dikarya</taxon>
        <taxon>Ascomycota</taxon>
        <taxon>Saccharomycotina</taxon>
        <taxon>Pichiomycetes</taxon>
        <taxon>Debaryomycetaceae</taxon>
        <taxon>Candida/Lodderomyces clade</taxon>
        <taxon>Candida</taxon>
    </lineage>
</organism>
<name>A0AAI9SY03_9ASCO</name>
<dbReference type="InterPro" id="IPR000873">
    <property type="entry name" value="AMP-dep_synth/lig_dom"/>
</dbReference>
<feature type="domain" description="AMP-dependent synthetase/ligase" evidence="3">
    <location>
        <begin position="148"/>
        <end position="529"/>
    </location>
</feature>
<comment type="caution">
    <text evidence="4">The sequence shown here is derived from an EMBL/GenBank/DDBJ whole genome shotgun (WGS) entry which is preliminary data.</text>
</comment>
<dbReference type="GO" id="GO:0005783">
    <property type="term" value="C:endoplasmic reticulum"/>
    <property type="evidence" value="ECO:0007669"/>
    <property type="project" value="TreeGrafter"/>
</dbReference>
<evidence type="ECO:0000256" key="1">
    <source>
        <dbReference type="ARBA" id="ARBA00022741"/>
    </source>
</evidence>
<sequence length="720" mass="80698">MSLFEETPQHIQDTIDRSLPLDPRKVANSVALPNSQEDGFSSVYRNQYSPDKLITVPYSGLDTSYALFENSVINNADKNCLGHRVKKEDGTFGHYVWQDYRTIKQRRNNLGSGIFFILTNNPYRSSTQVHERLNYDLEPGLESFILTIFSHNRPEWALADLACSAYSITNTALYDTLGPDTGRYILSVTESPIVLCSKEKIKVLLELKEKNKEELANLIAIISMDDLTEEDSYLQNLCHSQNMILVDYKQTEKLGEINPLPPRPPTPDTALTITFTSGTTGANPKGVVLPHKSAAANVAFMYSNLQMRKNAVFYSFLPLAHIYERSSISFALATGAAVGFPQGPSPLTLLEDVKHLQPDVLALVPRVYTKLEAGIKSQTVNNDEKPMLKALFTKAIDKKMELQSRKENEHINPSHILYDRVLNLLKKKIGLGNVTTLTTGSAPISPETIKFLKATLNTGFAQGYGMSETFAGCMISSQFEVESGSCGPVSVTTECRLRDLPEMGYTSKDEGGPRGELLLRGPQVFTGYYKNPEETAKSFDKDGWFYTGDVAHINPANGNRIYIIDRVKNFFKLAQGEYVTPERIENTYLSQFPYITQLFVHGDSIQTFLVGVVGLDPVSISQYVKSKYHETITEPEDIVCFLNAPRHKRQLLLDMNASVSGQLAGFEKLHNIKLDIEPLSVQKNLITPTMKIKRPICAQYFRSDLDKLYQEGSIIKNEKF</sequence>